<proteinExistence type="predicted"/>
<sequence length="42" mass="4600">MEFTPLSFTCCLISVGVDKPATEGELIKNMKGSKDILVSKRI</sequence>
<dbReference type="EMBL" id="CBXE010000009">
    <property type="protein sequence ID" value="CDL79194.1"/>
    <property type="molecule type" value="Genomic_DNA"/>
</dbReference>
<comment type="caution">
    <text evidence="1">The sequence shown here is derived from an EMBL/GenBank/DDBJ whole genome shotgun (WGS) entry which is preliminary data.</text>
</comment>
<evidence type="ECO:0000313" key="2">
    <source>
        <dbReference type="Proteomes" id="UP000019197"/>
    </source>
</evidence>
<gene>
    <name evidence="1" type="ORF">XCR1_1060045</name>
</gene>
<protein>
    <submittedName>
        <fullName evidence="1">Uncharacterized protein</fullName>
    </submittedName>
</protein>
<reference evidence="1 2" key="1">
    <citation type="submission" date="2013-11" db="EMBL/GenBank/DDBJ databases">
        <title>Draft genome sequence and annotation of the entomopathogenic bacterium, Xenorhabdus cabanillasi strain JM26.</title>
        <authorList>
            <person name="Gualtieri M."/>
            <person name="Ogier J.C."/>
            <person name="Pages S."/>
            <person name="Givaudan A."/>
            <person name="Gaudriault S."/>
        </authorList>
    </citation>
    <scope>NUCLEOTIDE SEQUENCE [LARGE SCALE GENOMIC DNA]</scope>
    <source>
        <strain evidence="1 2">JM26</strain>
    </source>
</reference>
<accession>W1IL74</accession>
<dbReference type="Proteomes" id="UP000019197">
    <property type="component" value="Unassembled WGS sequence"/>
</dbReference>
<name>W1IL74_9GAMM</name>
<organism evidence="1 2">
    <name type="scientific">Xenorhabdus cabanillasii JM26</name>
    <dbReference type="NCBI Taxonomy" id="1427517"/>
    <lineage>
        <taxon>Bacteria</taxon>
        <taxon>Pseudomonadati</taxon>
        <taxon>Pseudomonadota</taxon>
        <taxon>Gammaproteobacteria</taxon>
        <taxon>Enterobacterales</taxon>
        <taxon>Morganellaceae</taxon>
        <taxon>Xenorhabdus</taxon>
    </lineage>
</organism>
<dbReference type="AlphaFoldDB" id="W1IL74"/>
<evidence type="ECO:0000313" key="1">
    <source>
        <dbReference type="EMBL" id="CDL79194.1"/>
    </source>
</evidence>